<feature type="region of interest" description="Disordered" evidence="1">
    <location>
        <begin position="1"/>
        <end position="59"/>
    </location>
</feature>
<protein>
    <submittedName>
        <fullName evidence="2">Uncharacterized protein</fullName>
    </submittedName>
</protein>
<sequence>MKRLNETKIECQRERRGGRGEEEGEEGGVGGEEEEKDNGIGTNNNDKVTTMNTTESMSHATICSKEISTTAYLPTEKKEPAICTVREASDP</sequence>
<dbReference type="Proteomes" id="UP000600918">
    <property type="component" value="Unassembled WGS sequence"/>
</dbReference>
<reference evidence="2" key="1">
    <citation type="journal article" date="2020" name="G3 (Bethesda)">
        <title>High-Quality Assemblies for Three Invasive Social Wasps from the &lt;i&gt;Vespula&lt;/i&gt; Genus.</title>
        <authorList>
            <person name="Harrop T.W.R."/>
            <person name="Guhlin J."/>
            <person name="McLaughlin G.M."/>
            <person name="Permina E."/>
            <person name="Stockwell P."/>
            <person name="Gilligan J."/>
            <person name="Le Lec M.F."/>
            <person name="Gruber M.A.M."/>
            <person name="Quinn O."/>
            <person name="Lovegrove M."/>
            <person name="Duncan E.J."/>
            <person name="Remnant E.J."/>
            <person name="Van Eeckhoven J."/>
            <person name="Graham B."/>
            <person name="Knapp R.A."/>
            <person name="Langford K.W."/>
            <person name="Kronenberg Z."/>
            <person name="Press M.O."/>
            <person name="Eacker S.M."/>
            <person name="Wilson-Rankin E.E."/>
            <person name="Purcell J."/>
            <person name="Lester P.J."/>
            <person name="Dearden P.K."/>
        </authorList>
    </citation>
    <scope>NUCLEOTIDE SEQUENCE</scope>
    <source>
        <strain evidence="2">Volc-1</strain>
    </source>
</reference>
<organism evidence="2 3">
    <name type="scientific">Vespula pensylvanica</name>
    <name type="common">Western yellow jacket</name>
    <name type="synonym">Wasp</name>
    <dbReference type="NCBI Taxonomy" id="30213"/>
    <lineage>
        <taxon>Eukaryota</taxon>
        <taxon>Metazoa</taxon>
        <taxon>Ecdysozoa</taxon>
        <taxon>Arthropoda</taxon>
        <taxon>Hexapoda</taxon>
        <taxon>Insecta</taxon>
        <taxon>Pterygota</taxon>
        <taxon>Neoptera</taxon>
        <taxon>Endopterygota</taxon>
        <taxon>Hymenoptera</taxon>
        <taxon>Apocrita</taxon>
        <taxon>Aculeata</taxon>
        <taxon>Vespoidea</taxon>
        <taxon>Vespidae</taxon>
        <taxon>Vespinae</taxon>
        <taxon>Vespula</taxon>
    </lineage>
</organism>
<accession>A0A834P7M4</accession>
<gene>
    <name evidence="2" type="ORF">H0235_006424</name>
</gene>
<dbReference type="AlphaFoldDB" id="A0A834P7M4"/>
<name>A0A834P7M4_VESPE</name>
<feature type="compositionally biased region" description="Polar residues" evidence="1">
    <location>
        <begin position="40"/>
        <end position="59"/>
    </location>
</feature>
<comment type="caution">
    <text evidence="2">The sequence shown here is derived from an EMBL/GenBank/DDBJ whole genome shotgun (WGS) entry which is preliminary data.</text>
</comment>
<keyword evidence="3" id="KW-1185">Reference proteome</keyword>
<evidence type="ECO:0000256" key="1">
    <source>
        <dbReference type="SAM" id="MobiDB-lite"/>
    </source>
</evidence>
<dbReference type="EMBL" id="JACSDY010000004">
    <property type="protein sequence ID" value="KAF7430026.1"/>
    <property type="molecule type" value="Genomic_DNA"/>
</dbReference>
<proteinExistence type="predicted"/>
<evidence type="ECO:0000313" key="2">
    <source>
        <dbReference type="EMBL" id="KAF7430026.1"/>
    </source>
</evidence>
<feature type="compositionally biased region" description="Basic and acidic residues" evidence="1">
    <location>
        <begin position="1"/>
        <end position="21"/>
    </location>
</feature>
<evidence type="ECO:0000313" key="3">
    <source>
        <dbReference type="Proteomes" id="UP000600918"/>
    </source>
</evidence>
<feature type="compositionally biased region" description="Acidic residues" evidence="1">
    <location>
        <begin position="22"/>
        <end position="36"/>
    </location>
</feature>